<name>A0A381FBP9_9FLAO</name>
<dbReference type="EMBL" id="UFVS01000001">
    <property type="protein sequence ID" value="SUX43985.1"/>
    <property type="molecule type" value="Genomic_DNA"/>
</dbReference>
<feature type="domain" description="SusD-like N-terminal" evidence="7">
    <location>
        <begin position="58"/>
        <end position="230"/>
    </location>
</feature>
<feature type="domain" description="RagB/SusD" evidence="6">
    <location>
        <begin position="340"/>
        <end position="427"/>
    </location>
</feature>
<dbReference type="InterPro" id="IPR033985">
    <property type="entry name" value="SusD-like_N"/>
</dbReference>
<dbReference type="Proteomes" id="UP000185725">
    <property type="component" value="Unassembled WGS sequence"/>
</dbReference>
<keyword evidence="3" id="KW-0732">Signal</keyword>
<organism evidence="9 11">
    <name type="scientific">Chryseobacterium indoltheticum</name>
    <dbReference type="NCBI Taxonomy" id="254"/>
    <lineage>
        <taxon>Bacteria</taxon>
        <taxon>Pseudomonadati</taxon>
        <taxon>Bacteroidota</taxon>
        <taxon>Flavobacteriia</taxon>
        <taxon>Flavobacteriales</taxon>
        <taxon>Weeksellaceae</taxon>
        <taxon>Chryseobacterium group</taxon>
        <taxon>Chryseobacterium</taxon>
    </lineage>
</organism>
<keyword evidence="4" id="KW-0472">Membrane</keyword>
<dbReference type="EMBL" id="FTMF01000010">
    <property type="protein sequence ID" value="SIQ94947.1"/>
    <property type="molecule type" value="Genomic_DNA"/>
</dbReference>
<dbReference type="AlphaFoldDB" id="A0A381FBP9"/>
<evidence type="ECO:0000256" key="5">
    <source>
        <dbReference type="ARBA" id="ARBA00023237"/>
    </source>
</evidence>
<evidence type="ECO:0000259" key="7">
    <source>
        <dbReference type="Pfam" id="PF14322"/>
    </source>
</evidence>
<proteinExistence type="inferred from homology"/>
<dbReference type="InterPro" id="IPR011990">
    <property type="entry name" value="TPR-like_helical_dom_sf"/>
</dbReference>
<evidence type="ECO:0000313" key="9">
    <source>
        <dbReference type="EMBL" id="SUX43985.1"/>
    </source>
</evidence>
<dbReference type="PROSITE" id="PS51257">
    <property type="entry name" value="PROKAR_LIPOPROTEIN"/>
    <property type="match status" value="1"/>
</dbReference>
<keyword evidence="5" id="KW-0998">Cell outer membrane</keyword>
<sequence length="463" mass="52169">MIMNLKIKYGIAVSIVMMVLSMTISCEKMVETDYPNNQIPSELVFEDEQTAEAALAGLYSGLWETSMYSGGINGMGALLGTYTDDLTCVYTSASNGVLDLYINQQLPTNTAVTALWASTYQQIYYANSIMEGVANSKSLSVAVKGRIRGEALLVRSMLYMDLYQIFGEIPYTATTDYVINSKLSRMPKDEFLTRVETDLSEAVNLLPSAYRNSERIYPNKYAGYVALAKMKMLLKKWNEADVICTTIVQAPGLSYQNDISKVFQKTGGHIIWQLKPKNSNDATKEASLYNFTSAPTSFAMNPDLVNSFSTGDLRRVHYFTAVPFGQQINYKPAKYKNLAVNNATEYSIIYRLDEVYFMQAESLLQQNKVSEAVVLINRSRQRAGLPALSTNLTVSAAMVQLKEEKRREFFTEHGMRFFDLKRWGMLDGLTSVKPNWKSFQSQWPIPQKELLVNPNINPQNNGY</sequence>
<dbReference type="GO" id="GO:0009279">
    <property type="term" value="C:cell outer membrane"/>
    <property type="evidence" value="ECO:0007669"/>
    <property type="project" value="UniProtKB-SubCell"/>
</dbReference>
<dbReference type="Gene3D" id="1.25.40.390">
    <property type="match status" value="1"/>
</dbReference>
<evidence type="ECO:0000256" key="4">
    <source>
        <dbReference type="ARBA" id="ARBA00023136"/>
    </source>
</evidence>
<dbReference type="SUPFAM" id="SSF48452">
    <property type="entry name" value="TPR-like"/>
    <property type="match status" value="1"/>
</dbReference>
<evidence type="ECO:0000256" key="1">
    <source>
        <dbReference type="ARBA" id="ARBA00004442"/>
    </source>
</evidence>
<reference evidence="8 10" key="1">
    <citation type="submission" date="2017-01" db="EMBL/GenBank/DDBJ databases">
        <authorList>
            <person name="Varghese N."/>
            <person name="Submissions S."/>
        </authorList>
    </citation>
    <scope>NUCLEOTIDE SEQUENCE [LARGE SCALE GENOMIC DNA]</scope>
    <source>
        <strain evidence="8 10">ATCC 27950</strain>
    </source>
</reference>
<dbReference type="InterPro" id="IPR012944">
    <property type="entry name" value="SusD_RagB_dom"/>
</dbReference>
<evidence type="ECO:0000256" key="2">
    <source>
        <dbReference type="ARBA" id="ARBA00006275"/>
    </source>
</evidence>
<reference evidence="9 11" key="2">
    <citation type="submission" date="2018-06" db="EMBL/GenBank/DDBJ databases">
        <authorList>
            <consortium name="Pathogen Informatics"/>
            <person name="Doyle S."/>
        </authorList>
    </citation>
    <scope>NUCLEOTIDE SEQUENCE [LARGE SCALE GENOMIC DNA]</scope>
    <source>
        <strain evidence="9 11">NCTC13560</strain>
    </source>
</reference>
<dbReference type="Pfam" id="PF14322">
    <property type="entry name" value="SusD-like_3"/>
    <property type="match status" value="1"/>
</dbReference>
<protein>
    <submittedName>
        <fullName evidence="8 9">SusD family</fullName>
    </submittedName>
</protein>
<comment type="similarity">
    <text evidence="2">Belongs to the SusD family.</text>
</comment>
<evidence type="ECO:0000313" key="8">
    <source>
        <dbReference type="EMBL" id="SIQ94947.1"/>
    </source>
</evidence>
<evidence type="ECO:0000313" key="10">
    <source>
        <dbReference type="Proteomes" id="UP000185725"/>
    </source>
</evidence>
<gene>
    <name evidence="9" type="ORF">NCTC13560_02304</name>
    <name evidence="8" type="ORF">SAMN05421682_110124</name>
</gene>
<dbReference type="Proteomes" id="UP000255231">
    <property type="component" value="Unassembled WGS sequence"/>
</dbReference>
<dbReference type="Pfam" id="PF07980">
    <property type="entry name" value="SusD_RagB"/>
    <property type="match status" value="1"/>
</dbReference>
<evidence type="ECO:0000256" key="3">
    <source>
        <dbReference type="ARBA" id="ARBA00022729"/>
    </source>
</evidence>
<accession>A0A381FBP9</accession>
<evidence type="ECO:0000259" key="6">
    <source>
        <dbReference type="Pfam" id="PF07980"/>
    </source>
</evidence>
<keyword evidence="10" id="KW-1185">Reference proteome</keyword>
<comment type="subcellular location">
    <subcellularLocation>
        <location evidence="1">Cell outer membrane</location>
    </subcellularLocation>
</comment>
<evidence type="ECO:0000313" key="11">
    <source>
        <dbReference type="Proteomes" id="UP000255231"/>
    </source>
</evidence>